<keyword evidence="3" id="KW-1185">Reference proteome</keyword>
<feature type="compositionally biased region" description="Polar residues" evidence="1">
    <location>
        <begin position="64"/>
        <end position="100"/>
    </location>
</feature>
<gene>
    <name evidence="2" type="ORF">ARALYDRAFT_685397</name>
</gene>
<dbReference type="Gramene" id="Al_scaffold_0008_2217">
    <property type="protein sequence ID" value="Al_scaffold_0008_2217"/>
    <property type="gene ID" value="Al_scaffold_0008_2217"/>
</dbReference>
<accession>D7MNB2</accession>
<proteinExistence type="predicted"/>
<protein>
    <submittedName>
        <fullName evidence="2">Predicted protein</fullName>
    </submittedName>
</protein>
<dbReference type="Proteomes" id="UP000008694">
    <property type="component" value="Unassembled WGS sequence"/>
</dbReference>
<evidence type="ECO:0000256" key="1">
    <source>
        <dbReference type="SAM" id="MobiDB-lite"/>
    </source>
</evidence>
<feature type="compositionally biased region" description="Basic and acidic residues" evidence="1">
    <location>
        <begin position="101"/>
        <end position="114"/>
    </location>
</feature>
<dbReference type="EMBL" id="GL348720">
    <property type="protein sequence ID" value="EFH42474.1"/>
    <property type="molecule type" value="Genomic_DNA"/>
</dbReference>
<evidence type="ECO:0000313" key="3">
    <source>
        <dbReference type="Proteomes" id="UP000008694"/>
    </source>
</evidence>
<evidence type="ECO:0000313" key="2">
    <source>
        <dbReference type="EMBL" id="EFH42474.1"/>
    </source>
</evidence>
<name>D7MNB2_ARALL</name>
<dbReference type="HOGENOM" id="CLU_1654539_0_0_1"/>
<dbReference type="AlphaFoldDB" id="D7MNB2"/>
<sequence>MRKVKAALTMVVMVKITFQVLDVTGKSTLIKEVLESMSPSGRRSPYHRVSPAGRRSPYRRVSPGGQSSSHGGKNRHVSPTGQSSLSNPSSDTDVNSNHENSPSKRGSDTYTLEEKDALKNFPGNEYPPGWDSKLDITWIGGDLSDAGVGFESLQIDDEDD</sequence>
<feature type="region of interest" description="Disordered" evidence="1">
    <location>
        <begin position="37"/>
        <end position="114"/>
    </location>
</feature>
<organism evidence="3">
    <name type="scientific">Arabidopsis lyrata subsp. lyrata</name>
    <name type="common">Lyre-leaved rock-cress</name>
    <dbReference type="NCBI Taxonomy" id="81972"/>
    <lineage>
        <taxon>Eukaryota</taxon>
        <taxon>Viridiplantae</taxon>
        <taxon>Streptophyta</taxon>
        <taxon>Embryophyta</taxon>
        <taxon>Tracheophyta</taxon>
        <taxon>Spermatophyta</taxon>
        <taxon>Magnoliopsida</taxon>
        <taxon>eudicotyledons</taxon>
        <taxon>Gunneridae</taxon>
        <taxon>Pentapetalae</taxon>
        <taxon>rosids</taxon>
        <taxon>malvids</taxon>
        <taxon>Brassicales</taxon>
        <taxon>Brassicaceae</taxon>
        <taxon>Camelineae</taxon>
        <taxon>Arabidopsis</taxon>
    </lineage>
</organism>
<reference evidence="3" key="1">
    <citation type="journal article" date="2011" name="Nat. Genet.">
        <title>The Arabidopsis lyrata genome sequence and the basis of rapid genome size change.</title>
        <authorList>
            <person name="Hu T.T."/>
            <person name="Pattyn P."/>
            <person name="Bakker E.G."/>
            <person name="Cao J."/>
            <person name="Cheng J.-F."/>
            <person name="Clark R.M."/>
            <person name="Fahlgren N."/>
            <person name="Fawcett J.A."/>
            <person name="Grimwood J."/>
            <person name="Gundlach H."/>
            <person name="Haberer G."/>
            <person name="Hollister J.D."/>
            <person name="Ossowski S."/>
            <person name="Ottilar R.P."/>
            <person name="Salamov A.A."/>
            <person name="Schneeberger K."/>
            <person name="Spannagl M."/>
            <person name="Wang X."/>
            <person name="Yang L."/>
            <person name="Nasrallah M.E."/>
            <person name="Bergelson J."/>
            <person name="Carrington J.C."/>
            <person name="Gaut B.S."/>
            <person name="Schmutz J."/>
            <person name="Mayer K.F.X."/>
            <person name="Van de Peer Y."/>
            <person name="Grigoriev I.V."/>
            <person name="Nordborg M."/>
            <person name="Weigel D."/>
            <person name="Guo Y.-L."/>
        </authorList>
    </citation>
    <scope>NUCLEOTIDE SEQUENCE [LARGE SCALE GENOMIC DNA]</scope>
    <source>
        <strain evidence="3">cv. MN47</strain>
    </source>
</reference>